<evidence type="ECO:0000259" key="1">
    <source>
        <dbReference type="PROSITE" id="PS51831"/>
    </source>
</evidence>
<dbReference type="AlphaFoldDB" id="A0A9P4M663"/>
<sequence>MCFPVEPTSPTALREPFFYNVDTKALIDKLPEDVRSNDICISALKFVAPNVHPSILNHSIRTFLHAYDIAEDEGSAFEDERLHLLFAACLLHDLGASPNYDGPQRFEVEGADVATDFLTSNGVSKEDAHEVWVAIACHSSAGIAEKISELSRLVRTAVLIDFGKKMDLSEEAEDEKEEIEEKWPRDNIEKILGDEVVKQAVKNPDKAPPASWPGILYRAHLAEPQWQGVNRAF</sequence>
<protein>
    <recommendedName>
        <fullName evidence="1">HD domain-containing protein</fullName>
    </recommendedName>
</protein>
<gene>
    <name evidence="2" type="ORF">NA57DRAFT_75814</name>
</gene>
<dbReference type="Pfam" id="PF01966">
    <property type="entry name" value="HD"/>
    <property type="match status" value="1"/>
</dbReference>
<proteinExistence type="predicted"/>
<dbReference type="InterPro" id="IPR006674">
    <property type="entry name" value="HD_domain"/>
</dbReference>
<name>A0A9P4M663_9PEZI</name>
<accession>A0A9P4M663</accession>
<dbReference type="CDD" id="cd00077">
    <property type="entry name" value="HDc"/>
    <property type="match status" value="1"/>
</dbReference>
<dbReference type="Proteomes" id="UP000799772">
    <property type="component" value="Unassembled WGS sequence"/>
</dbReference>
<feature type="domain" description="HD" evidence="1">
    <location>
        <begin position="55"/>
        <end position="169"/>
    </location>
</feature>
<dbReference type="PANTHER" id="PTHR35569:SF1">
    <property type="entry name" value="CYANAMIDE HYDRATASE DDI2-RELATED"/>
    <property type="match status" value="1"/>
</dbReference>
<reference evidence="2" key="1">
    <citation type="journal article" date="2020" name="Stud. Mycol.">
        <title>101 Dothideomycetes genomes: a test case for predicting lifestyles and emergence of pathogens.</title>
        <authorList>
            <person name="Haridas S."/>
            <person name="Albert R."/>
            <person name="Binder M."/>
            <person name="Bloem J."/>
            <person name="Labutti K."/>
            <person name="Salamov A."/>
            <person name="Andreopoulos B."/>
            <person name="Baker S."/>
            <person name="Barry K."/>
            <person name="Bills G."/>
            <person name="Bluhm B."/>
            <person name="Cannon C."/>
            <person name="Castanera R."/>
            <person name="Culley D."/>
            <person name="Daum C."/>
            <person name="Ezra D."/>
            <person name="Gonzalez J."/>
            <person name="Henrissat B."/>
            <person name="Kuo A."/>
            <person name="Liang C."/>
            <person name="Lipzen A."/>
            <person name="Lutzoni F."/>
            <person name="Magnuson J."/>
            <person name="Mondo S."/>
            <person name="Nolan M."/>
            <person name="Ohm R."/>
            <person name="Pangilinan J."/>
            <person name="Park H.-J."/>
            <person name="Ramirez L."/>
            <person name="Alfaro M."/>
            <person name="Sun H."/>
            <person name="Tritt A."/>
            <person name="Yoshinaga Y."/>
            <person name="Zwiers L.-H."/>
            <person name="Turgeon B."/>
            <person name="Goodwin S."/>
            <person name="Spatafora J."/>
            <person name="Crous P."/>
            <person name="Grigoriev I."/>
        </authorList>
    </citation>
    <scope>NUCLEOTIDE SEQUENCE</scope>
    <source>
        <strain evidence="2">CBS 133067</strain>
    </source>
</reference>
<dbReference type="PANTHER" id="PTHR35569">
    <property type="entry name" value="CYANAMIDE HYDRATASE DDI2-RELATED"/>
    <property type="match status" value="1"/>
</dbReference>
<organism evidence="2 3">
    <name type="scientific">Rhizodiscina lignyota</name>
    <dbReference type="NCBI Taxonomy" id="1504668"/>
    <lineage>
        <taxon>Eukaryota</taxon>
        <taxon>Fungi</taxon>
        <taxon>Dikarya</taxon>
        <taxon>Ascomycota</taxon>
        <taxon>Pezizomycotina</taxon>
        <taxon>Dothideomycetes</taxon>
        <taxon>Pleosporomycetidae</taxon>
        <taxon>Aulographales</taxon>
        <taxon>Rhizodiscinaceae</taxon>
        <taxon>Rhizodiscina</taxon>
    </lineage>
</organism>
<evidence type="ECO:0000313" key="3">
    <source>
        <dbReference type="Proteomes" id="UP000799772"/>
    </source>
</evidence>
<dbReference type="EMBL" id="ML978126">
    <property type="protein sequence ID" value="KAF2098575.1"/>
    <property type="molecule type" value="Genomic_DNA"/>
</dbReference>
<evidence type="ECO:0000313" key="2">
    <source>
        <dbReference type="EMBL" id="KAF2098575.1"/>
    </source>
</evidence>
<keyword evidence="3" id="KW-1185">Reference proteome</keyword>
<dbReference type="SMART" id="SM00471">
    <property type="entry name" value="HDc"/>
    <property type="match status" value="1"/>
</dbReference>
<dbReference type="Gene3D" id="1.10.3210.10">
    <property type="entry name" value="Hypothetical protein af1432"/>
    <property type="match status" value="1"/>
</dbReference>
<dbReference type="OrthoDB" id="2378324at2759"/>
<comment type="caution">
    <text evidence="2">The sequence shown here is derived from an EMBL/GenBank/DDBJ whole genome shotgun (WGS) entry which is preliminary data.</text>
</comment>
<dbReference type="InterPro" id="IPR003607">
    <property type="entry name" value="HD/PDEase_dom"/>
</dbReference>
<dbReference type="PROSITE" id="PS51831">
    <property type="entry name" value="HD"/>
    <property type="match status" value="1"/>
</dbReference>
<dbReference type="SUPFAM" id="SSF109604">
    <property type="entry name" value="HD-domain/PDEase-like"/>
    <property type="match status" value="1"/>
</dbReference>